<reference evidence="1 2" key="1">
    <citation type="submission" date="2015-12" db="EMBL/GenBank/DDBJ databases">
        <title>Nitrous oxide reduction kinetics distinguish bacteria harboring typical versus atypical NosZ.</title>
        <authorList>
            <person name="Yoon S."/>
            <person name="Nissen S."/>
            <person name="Park D."/>
            <person name="Sanford R.A."/>
            <person name="Loeffler F.E."/>
        </authorList>
    </citation>
    <scope>NUCLEOTIDE SEQUENCE [LARGE SCALE GENOMIC DNA]</scope>
    <source>
        <strain evidence="1 2">ATCC BAA-841</strain>
    </source>
</reference>
<comment type="caution">
    <text evidence="1">The sequence shown here is derived from an EMBL/GenBank/DDBJ whole genome shotgun (WGS) entry which is preliminary data.</text>
</comment>
<evidence type="ECO:0000313" key="2">
    <source>
        <dbReference type="Proteomes" id="UP000070186"/>
    </source>
</evidence>
<sequence length="71" mass="7878">MNEQPLDKSEIEHALELELSDEDILDALAHVSGYIDISTEDFRTVYHLAWRHALARLQGLSANGSDKDAAA</sequence>
<dbReference type="EMBL" id="LODL01000010">
    <property type="protein sequence ID" value="KXB31673.1"/>
    <property type="molecule type" value="Genomic_DNA"/>
</dbReference>
<protein>
    <submittedName>
        <fullName evidence="1">Uncharacterized protein</fullName>
    </submittedName>
</protein>
<proteinExistence type="predicted"/>
<organism evidence="1 2">
    <name type="scientific">Dechloromonas denitrificans</name>
    <dbReference type="NCBI Taxonomy" id="281362"/>
    <lineage>
        <taxon>Bacteria</taxon>
        <taxon>Pseudomonadati</taxon>
        <taxon>Pseudomonadota</taxon>
        <taxon>Betaproteobacteria</taxon>
        <taxon>Rhodocyclales</taxon>
        <taxon>Azonexaceae</taxon>
        <taxon>Dechloromonas</taxon>
    </lineage>
</organism>
<dbReference type="RefSeq" id="WP_066881138.1">
    <property type="nucleotide sequence ID" value="NZ_LODL01000010.1"/>
</dbReference>
<gene>
    <name evidence="1" type="ORF">AT959_04740</name>
</gene>
<accession>A0A133XL61</accession>
<keyword evidence="2" id="KW-1185">Reference proteome</keyword>
<name>A0A133XL61_9RHOO</name>
<dbReference type="STRING" id="281362.AT959_04740"/>
<evidence type="ECO:0000313" key="1">
    <source>
        <dbReference type="EMBL" id="KXB31673.1"/>
    </source>
</evidence>
<dbReference type="AlphaFoldDB" id="A0A133XL61"/>
<dbReference type="Proteomes" id="UP000070186">
    <property type="component" value="Unassembled WGS sequence"/>
</dbReference>